<dbReference type="AlphaFoldDB" id="A0A3N4UQQ8"/>
<evidence type="ECO:0000313" key="3">
    <source>
        <dbReference type="EMBL" id="RPE72563.1"/>
    </source>
</evidence>
<protein>
    <submittedName>
        <fullName evidence="3">Glycosyltransferase involved in cell wall biosynthesis</fullName>
    </submittedName>
</protein>
<gene>
    <name evidence="3" type="ORF">EDC62_0254</name>
</gene>
<feature type="domain" description="Glycosyltransferase 2-like" evidence="2">
    <location>
        <begin position="4"/>
        <end position="125"/>
    </location>
</feature>
<dbReference type="PANTHER" id="PTHR43630">
    <property type="entry name" value="POLY-BETA-1,6-N-ACETYL-D-GLUCOSAMINE SYNTHASE"/>
    <property type="match status" value="1"/>
</dbReference>
<evidence type="ECO:0000259" key="2">
    <source>
        <dbReference type="Pfam" id="PF00535"/>
    </source>
</evidence>
<keyword evidence="4" id="KW-1185">Reference proteome</keyword>
<dbReference type="EMBL" id="RKQL01000001">
    <property type="protein sequence ID" value="RPE72563.1"/>
    <property type="molecule type" value="Genomic_DNA"/>
</dbReference>
<comment type="caution">
    <text evidence="3">The sequence shown here is derived from an EMBL/GenBank/DDBJ whole genome shotgun (WGS) entry which is preliminary data.</text>
</comment>
<dbReference type="OrthoDB" id="9815923at2"/>
<dbReference type="InterPro" id="IPR001173">
    <property type="entry name" value="Glyco_trans_2-like"/>
</dbReference>
<dbReference type="Pfam" id="PF00535">
    <property type="entry name" value="Glycos_transf_2"/>
    <property type="match status" value="1"/>
</dbReference>
<dbReference type="InterPro" id="IPR029044">
    <property type="entry name" value="Nucleotide-diphossugar_trans"/>
</dbReference>
<dbReference type="SUPFAM" id="SSF53448">
    <property type="entry name" value="Nucleotide-diphospho-sugar transferases"/>
    <property type="match status" value="1"/>
</dbReference>
<dbReference type="PANTHER" id="PTHR43630:SF2">
    <property type="entry name" value="GLYCOSYLTRANSFERASE"/>
    <property type="match status" value="1"/>
</dbReference>
<comment type="similarity">
    <text evidence="1">Belongs to the glycosyltransferase 2 family. WaaE/KdtX subfamily.</text>
</comment>
<accession>A0A3N4UQQ8</accession>
<dbReference type="RefSeq" id="WP_124219574.1">
    <property type="nucleotide sequence ID" value="NZ_RKQL01000001.1"/>
</dbReference>
<proteinExistence type="inferred from homology"/>
<dbReference type="CDD" id="cd02511">
    <property type="entry name" value="Beta4Glucosyltransferase"/>
    <property type="match status" value="1"/>
</dbReference>
<evidence type="ECO:0000313" key="4">
    <source>
        <dbReference type="Proteomes" id="UP000272193"/>
    </source>
</evidence>
<sequence>MSLSVILITHNEAHRLAPVLEAVSWADEIIVVDSGSTDGTPELARRYTDRVLVTSDWPGFGPQKNRALERATGDWVLSIDADELVTDALAREIQAAMAAPQADVYALPRLSYFLGRPMRHGGWWPDEVPRLFRRGKAHFSDDLVHERLVFDGPPARLKTPLLHDTMPNLDDALDKMNRYAIAGAERMRRAGRRATPLGAVLHGLWTFVRCYVLKAGFLDGAEGFILAVTNAEGTYYRYMRLWLHTRPKPQAPTPR</sequence>
<dbReference type="Gene3D" id="3.90.550.10">
    <property type="entry name" value="Spore Coat Polysaccharide Biosynthesis Protein SpsA, Chain A"/>
    <property type="match status" value="1"/>
</dbReference>
<name>A0A3N4UQQ8_9BURK</name>
<organism evidence="3 4">
    <name type="scientific">Tibeticola sediminis</name>
    <dbReference type="NCBI Taxonomy" id="1917811"/>
    <lineage>
        <taxon>Bacteria</taxon>
        <taxon>Pseudomonadati</taxon>
        <taxon>Pseudomonadota</taxon>
        <taxon>Betaproteobacteria</taxon>
        <taxon>Burkholderiales</taxon>
        <taxon>Comamonadaceae</taxon>
        <taxon>Tibeticola</taxon>
    </lineage>
</organism>
<keyword evidence="3" id="KW-0808">Transferase</keyword>
<dbReference type="GO" id="GO:0016740">
    <property type="term" value="F:transferase activity"/>
    <property type="evidence" value="ECO:0007669"/>
    <property type="project" value="UniProtKB-KW"/>
</dbReference>
<reference evidence="3 4" key="1">
    <citation type="submission" date="2018-11" db="EMBL/GenBank/DDBJ databases">
        <title>Genomic Encyclopedia of Type Strains, Phase IV (KMG-IV): sequencing the most valuable type-strain genomes for metagenomic binning, comparative biology and taxonomic classification.</title>
        <authorList>
            <person name="Goeker M."/>
        </authorList>
    </citation>
    <scope>NUCLEOTIDE SEQUENCE [LARGE SCALE GENOMIC DNA]</scope>
    <source>
        <strain evidence="3 4">DSM 101684</strain>
    </source>
</reference>
<dbReference type="Proteomes" id="UP000272193">
    <property type="component" value="Unassembled WGS sequence"/>
</dbReference>
<evidence type="ECO:0000256" key="1">
    <source>
        <dbReference type="ARBA" id="ARBA00038494"/>
    </source>
</evidence>